<dbReference type="Pfam" id="PF17906">
    <property type="entry name" value="HTH_48"/>
    <property type="match status" value="1"/>
</dbReference>
<dbReference type="PANTHER" id="PTHR23015">
    <property type="entry name" value="UNCHARACTERIZED C.ELEGANS PROTEIN"/>
    <property type="match status" value="1"/>
</dbReference>
<organism evidence="2 3">
    <name type="scientific">Caenorhabditis nigoni</name>
    <dbReference type="NCBI Taxonomy" id="1611254"/>
    <lineage>
        <taxon>Eukaryota</taxon>
        <taxon>Metazoa</taxon>
        <taxon>Ecdysozoa</taxon>
        <taxon>Nematoda</taxon>
        <taxon>Chromadorea</taxon>
        <taxon>Rhabditida</taxon>
        <taxon>Rhabditina</taxon>
        <taxon>Rhabditomorpha</taxon>
        <taxon>Rhabditoidea</taxon>
        <taxon>Rhabditidae</taxon>
        <taxon>Peloderinae</taxon>
        <taxon>Caenorhabditis</taxon>
    </lineage>
</organism>
<evidence type="ECO:0000259" key="1">
    <source>
        <dbReference type="PROSITE" id="PS50181"/>
    </source>
</evidence>
<dbReference type="Proteomes" id="UP000230233">
    <property type="component" value="Unassembled WGS sequence"/>
</dbReference>
<dbReference type="InterPro" id="IPR001810">
    <property type="entry name" value="F-box_dom"/>
</dbReference>
<proteinExistence type="predicted"/>
<dbReference type="InterPro" id="IPR040161">
    <property type="entry name" value="FB224"/>
</dbReference>
<evidence type="ECO:0000313" key="3">
    <source>
        <dbReference type="Proteomes" id="UP000230233"/>
    </source>
</evidence>
<name>A0A2G5SIE3_9PELO</name>
<dbReference type="AlphaFoldDB" id="A0A2G5SIE3"/>
<comment type="caution">
    <text evidence="2">The sequence shown here is derived from an EMBL/GenBank/DDBJ whole genome shotgun (WGS) entry which is preliminary data.</text>
</comment>
<reference evidence="3" key="1">
    <citation type="submission" date="2017-10" db="EMBL/GenBank/DDBJ databases">
        <title>Rapid genome shrinkage in a self-fertile nematode reveals novel sperm competition proteins.</title>
        <authorList>
            <person name="Yin D."/>
            <person name="Schwarz E.M."/>
            <person name="Thomas C.G."/>
            <person name="Felde R.L."/>
            <person name="Korf I.F."/>
            <person name="Cutter A.D."/>
            <person name="Schartner C.M."/>
            <person name="Ralston E.J."/>
            <person name="Meyer B.J."/>
            <person name="Haag E.S."/>
        </authorList>
    </citation>
    <scope>NUCLEOTIDE SEQUENCE [LARGE SCALE GENOMIC DNA]</scope>
    <source>
        <strain evidence="3">JU1422</strain>
    </source>
</reference>
<accession>A0A2G5SIE3</accession>
<dbReference type="PANTHER" id="PTHR23015:SF4">
    <property type="entry name" value="DUF38 DOMAIN-CONTAINING PROTEIN-RELATED"/>
    <property type="match status" value="1"/>
</dbReference>
<dbReference type="SMART" id="SM00256">
    <property type="entry name" value="FBOX"/>
    <property type="match status" value="2"/>
</dbReference>
<dbReference type="Pfam" id="PF01827">
    <property type="entry name" value="FTH"/>
    <property type="match status" value="2"/>
</dbReference>
<keyword evidence="3" id="KW-1185">Reference proteome</keyword>
<dbReference type="InterPro" id="IPR002900">
    <property type="entry name" value="DUF38/FTH_CAE_spp"/>
</dbReference>
<gene>
    <name evidence="2" type="ORF">B9Z55_027043</name>
</gene>
<evidence type="ECO:0000313" key="2">
    <source>
        <dbReference type="EMBL" id="PIC14885.1"/>
    </source>
</evidence>
<dbReference type="CDD" id="cd22150">
    <property type="entry name" value="F-box_CeFBXA-like"/>
    <property type="match status" value="2"/>
</dbReference>
<feature type="domain" description="F-box" evidence="1">
    <location>
        <begin position="357"/>
        <end position="404"/>
    </location>
</feature>
<dbReference type="EMBL" id="PDUG01000007">
    <property type="protein sequence ID" value="PIC14885.1"/>
    <property type="molecule type" value="Genomic_DNA"/>
</dbReference>
<dbReference type="InterPro" id="IPR041426">
    <property type="entry name" value="Mos1_HTH"/>
</dbReference>
<protein>
    <recommendedName>
        <fullName evidence="1">F-box domain-containing protein</fullName>
    </recommendedName>
</protein>
<dbReference type="PROSITE" id="PS50181">
    <property type="entry name" value="FBOX"/>
    <property type="match status" value="2"/>
</dbReference>
<sequence>MKMSSDLIKENHRYLKACILYEALQKIPIFDSYRSFCDTVGHDAMGYPDFEFWYYRFYHGNRDLDYDWSVDPKPKTIMDIPAISMAKIAEYLDPVERTRIRSMNRAIKAVADSIPPVFEKIEIIVSDSSMSWWLNDKRFSCDKKGSGCTLYRPYCSKVEKRDTCHIKKGLEHLAPVLKMPNIQVNHFSLRLYDKTLNRDDFLPATFNAKSVHIYGQTTNQVAQFLSAMTPGHLESISLDVSMFGRENKRIIFDTDQFKLAKSVEFKFLWTINVKDLVHFSHLNRFKCRLISDNAVEDVPRIRDMISTFEEFESCELEFSIVGGRCRMRKFAEALGEEIPIGAQPMKITHCRSVDPEAKTLVDMPVVLMNKVAKYLDPVERTYLRSMNHAIKAVADTFPPVFEKIEVSVSDSSLYWKLNNQSFSCSNNGNGCSLKKPNSSKVEKSEEFYIKKGLEYLAPVLKMPNIQVNFLSLYLPDEILNPDDLLPASFNAQSVYIYSKNTNEVVQFLSKLTPGYLESISLKLMCEMGRENYGIIFETDQFKQAKSFEYKSFWVSFTVNDLLNFSHLKSFKCRLRSENAFQDVPRIRDMISTFDEFESCELEFRGRWDSVPMREFVEALGEKIPIGPLKEGEKLTITHYYRIPESRESLVFKITDDETRCHVGIRKIR</sequence>
<dbReference type="GO" id="GO:0045087">
    <property type="term" value="P:innate immune response"/>
    <property type="evidence" value="ECO:0007669"/>
    <property type="project" value="TreeGrafter"/>
</dbReference>
<feature type="domain" description="F-box" evidence="1">
    <location>
        <begin position="74"/>
        <end position="121"/>
    </location>
</feature>